<evidence type="ECO:0000313" key="3">
    <source>
        <dbReference type="Proteomes" id="UP000030762"/>
    </source>
</evidence>
<dbReference type="InterPro" id="IPR039599">
    <property type="entry name" value="RBM48"/>
</dbReference>
<dbReference type="OMA" id="PYRQGRE"/>
<dbReference type="InterPro" id="IPR035979">
    <property type="entry name" value="RBD_domain_sf"/>
</dbReference>
<evidence type="ECO:0000313" key="2">
    <source>
        <dbReference type="EMBL" id="EQC40904.1"/>
    </source>
</evidence>
<dbReference type="GeneID" id="19942696"/>
<dbReference type="eggNOG" id="ENOG502QSNB">
    <property type="taxonomic scope" value="Eukaryota"/>
</dbReference>
<dbReference type="PANTHER" id="PTHR20957">
    <property type="entry name" value="RNA-BINDING PROTEIN 48"/>
    <property type="match status" value="1"/>
</dbReference>
<dbReference type="EMBL" id="JH767135">
    <property type="protein sequence ID" value="EQC40904.1"/>
    <property type="molecule type" value="Genomic_DNA"/>
</dbReference>
<evidence type="ECO:0008006" key="4">
    <source>
        <dbReference type="Google" id="ProtNLM"/>
    </source>
</evidence>
<dbReference type="GO" id="GO:0003676">
    <property type="term" value="F:nucleic acid binding"/>
    <property type="evidence" value="ECO:0007669"/>
    <property type="project" value="InterPro"/>
</dbReference>
<dbReference type="STRING" id="1156394.T0QRZ1"/>
<protein>
    <recommendedName>
        <fullName evidence="4">RRM domain-containing protein</fullName>
    </recommendedName>
</protein>
<reference evidence="2 3" key="1">
    <citation type="submission" date="2012-04" db="EMBL/GenBank/DDBJ databases">
        <title>The Genome Sequence of Saprolegnia declina VS20.</title>
        <authorList>
            <consortium name="The Broad Institute Genome Sequencing Platform"/>
            <person name="Russ C."/>
            <person name="Nusbaum C."/>
            <person name="Tyler B."/>
            <person name="van West P."/>
            <person name="Dieguez-Uribeondo J."/>
            <person name="de Bruijn I."/>
            <person name="Tripathy S."/>
            <person name="Jiang R."/>
            <person name="Young S.K."/>
            <person name="Zeng Q."/>
            <person name="Gargeya S."/>
            <person name="Fitzgerald M."/>
            <person name="Haas B."/>
            <person name="Abouelleil A."/>
            <person name="Alvarado L."/>
            <person name="Arachchi H.M."/>
            <person name="Berlin A."/>
            <person name="Chapman S.B."/>
            <person name="Goldberg J."/>
            <person name="Griggs A."/>
            <person name="Gujja S."/>
            <person name="Hansen M."/>
            <person name="Howarth C."/>
            <person name="Imamovic A."/>
            <person name="Larimer J."/>
            <person name="McCowen C."/>
            <person name="Montmayeur A."/>
            <person name="Murphy C."/>
            <person name="Neiman D."/>
            <person name="Pearson M."/>
            <person name="Priest M."/>
            <person name="Roberts A."/>
            <person name="Saif S."/>
            <person name="Shea T."/>
            <person name="Sisk P."/>
            <person name="Sykes S."/>
            <person name="Wortman J."/>
            <person name="Nusbaum C."/>
            <person name="Birren B."/>
        </authorList>
    </citation>
    <scope>NUCLEOTIDE SEQUENCE [LARGE SCALE GENOMIC DNA]</scope>
    <source>
        <strain evidence="2 3">VS20</strain>
    </source>
</reference>
<dbReference type="InterPro" id="IPR012677">
    <property type="entry name" value="Nucleotide-bd_a/b_plait_sf"/>
</dbReference>
<sequence length="170" mass="19500">MAAIPRYRQPNPRFGKEVRPRAYTVSDESKYLILRNVPALGASDELIARFGKYGTIEEHRMLDDHDDATEFLDVVWLRYATTDQARRAKNLGVREPFYGGILQIAYAPDDETPTETRTKLDERRALLQQRYERTLAPRPVEAAIGPAIPSTGKRVREPETKPPPAQRRRI</sequence>
<dbReference type="VEuPathDB" id="FungiDB:SDRG_01969"/>
<dbReference type="OrthoDB" id="78358at2759"/>
<gene>
    <name evidence="2" type="ORF">SDRG_01969</name>
</gene>
<feature type="compositionally biased region" description="Pro residues" evidence="1">
    <location>
        <begin position="161"/>
        <end position="170"/>
    </location>
</feature>
<name>T0QRZ1_SAPDV</name>
<dbReference type="PANTHER" id="PTHR20957:SF0">
    <property type="entry name" value="RNA-BINDING PROTEIN 48"/>
    <property type="match status" value="1"/>
</dbReference>
<dbReference type="SUPFAM" id="SSF54928">
    <property type="entry name" value="RNA-binding domain, RBD"/>
    <property type="match status" value="1"/>
</dbReference>
<accession>T0QRZ1</accession>
<evidence type="ECO:0000256" key="1">
    <source>
        <dbReference type="SAM" id="MobiDB-lite"/>
    </source>
</evidence>
<feature type="region of interest" description="Disordered" evidence="1">
    <location>
        <begin position="132"/>
        <end position="170"/>
    </location>
</feature>
<dbReference type="GO" id="GO:0005654">
    <property type="term" value="C:nucleoplasm"/>
    <property type="evidence" value="ECO:0007669"/>
    <property type="project" value="TreeGrafter"/>
</dbReference>
<dbReference type="Proteomes" id="UP000030762">
    <property type="component" value="Unassembled WGS sequence"/>
</dbReference>
<dbReference type="InParanoid" id="T0QRZ1"/>
<organism evidence="2 3">
    <name type="scientific">Saprolegnia diclina (strain VS20)</name>
    <dbReference type="NCBI Taxonomy" id="1156394"/>
    <lineage>
        <taxon>Eukaryota</taxon>
        <taxon>Sar</taxon>
        <taxon>Stramenopiles</taxon>
        <taxon>Oomycota</taxon>
        <taxon>Saprolegniomycetes</taxon>
        <taxon>Saprolegniales</taxon>
        <taxon>Saprolegniaceae</taxon>
        <taxon>Saprolegnia</taxon>
    </lineage>
</organism>
<dbReference type="Gene3D" id="3.30.70.330">
    <property type="match status" value="1"/>
</dbReference>
<dbReference type="RefSeq" id="XP_008605748.1">
    <property type="nucleotide sequence ID" value="XM_008607526.1"/>
</dbReference>
<dbReference type="AlphaFoldDB" id="T0QRZ1"/>
<keyword evidence="3" id="KW-1185">Reference proteome</keyword>
<proteinExistence type="predicted"/>